<protein>
    <recommendedName>
        <fullName evidence="4">TBC1 domain family member 30</fullName>
    </recommendedName>
</protein>
<comment type="caution">
    <text evidence="2">The sequence shown here is derived from an EMBL/GenBank/DDBJ whole genome shotgun (WGS) entry which is preliminary data.</text>
</comment>
<sequence>MPDGQTFRKVFVQPAGRSGQVGRREDLGAAPRGLKAGTPAPPIGWRLDPCRALCSQRGRALPELKAGAAVRAMEVLPAGGTQDPLLAEAAAGHSATEGDEEPQPHGRTSRTASLVSGLLIELYSCTEEDEVAAGEDRASRGRPPRSDSLDSSTETSGSDVFLGGRGVGDSRVLQELRERPSLRLQMQYLLQKDSSELKTILRELKYRIGIQSAKLLRQLKQKDRLLHKVQKNCDIVTACLQAVSQKRSESWVWGVCPSFAAFVRSEVAADPALR</sequence>
<organism evidence="2 3">
    <name type="scientific">Myodes glareolus</name>
    <name type="common">Bank vole</name>
    <name type="synonym">Clethrionomys glareolus</name>
    <dbReference type="NCBI Taxonomy" id="447135"/>
    <lineage>
        <taxon>Eukaryota</taxon>
        <taxon>Metazoa</taxon>
        <taxon>Chordata</taxon>
        <taxon>Craniata</taxon>
        <taxon>Vertebrata</taxon>
        <taxon>Euteleostomi</taxon>
        <taxon>Mammalia</taxon>
        <taxon>Eutheria</taxon>
        <taxon>Euarchontoglires</taxon>
        <taxon>Glires</taxon>
        <taxon>Rodentia</taxon>
        <taxon>Myomorpha</taxon>
        <taxon>Muroidea</taxon>
        <taxon>Cricetidae</taxon>
        <taxon>Arvicolinae</taxon>
        <taxon>Myodes</taxon>
    </lineage>
</organism>
<evidence type="ECO:0000313" key="3">
    <source>
        <dbReference type="Proteomes" id="UP001488838"/>
    </source>
</evidence>
<name>A0AAW0I7H0_MYOGA</name>
<reference evidence="2 3" key="1">
    <citation type="journal article" date="2023" name="bioRxiv">
        <title>Conserved and derived expression patterns and positive selection on dental genes reveal complex evolutionary context of ever-growing rodent molars.</title>
        <authorList>
            <person name="Calamari Z.T."/>
            <person name="Song A."/>
            <person name="Cohen E."/>
            <person name="Akter M."/>
            <person name="Roy R.D."/>
            <person name="Hallikas O."/>
            <person name="Christensen M.M."/>
            <person name="Li P."/>
            <person name="Marangoni P."/>
            <person name="Jernvall J."/>
            <person name="Klein O.D."/>
        </authorList>
    </citation>
    <scope>NUCLEOTIDE SEQUENCE [LARGE SCALE GENOMIC DNA]</scope>
    <source>
        <strain evidence="2">V071</strain>
    </source>
</reference>
<proteinExistence type="predicted"/>
<dbReference type="EMBL" id="JBBHLL010000193">
    <property type="protein sequence ID" value="KAK7810575.1"/>
    <property type="molecule type" value="Genomic_DNA"/>
</dbReference>
<dbReference type="Proteomes" id="UP001488838">
    <property type="component" value="Unassembled WGS sequence"/>
</dbReference>
<evidence type="ECO:0000313" key="2">
    <source>
        <dbReference type="EMBL" id="KAK7810575.1"/>
    </source>
</evidence>
<feature type="region of interest" description="Disordered" evidence="1">
    <location>
        <begin position="130"/>
        <end position="163"/>
    </location>
</feature>
<feature type="compositionally biased region" description="Polar residues" evidence="1">
    <location>
        <begin position="149"/>
        <end position="158"/>
    </location>
</feature>
<feature type="region of interest" description="Disordered" evidence="1">
    <location>
        <begin position="1"/>
        <end position="43"/>
    </location>
</feature>
<accession>A0AAW0I7H0</accession>
<feature type="compositionally biased region" description="Basic and acidic residues" evidence="1">
    <location>
        <begin position="134"/>
        <end position="148"/>
    </location>
</feature>
<dbReference type="AlphaFoldDB" id="A0AAW0I7H0"/>
<feature type="region of interest" description="Disordered" evidence="1">
    <location>
        <begin position="89"/>
        <end position="111"/>
    </location>
</feature>
<evidence type="ECO:0008006" key="4">
    <source>
        <dbReference type="Google" id="ProtNLM"/>
    </source>
</evidence>
<evidence type="ECO:0000256" key="1">
    <source>
        <dbReference type="SAM" id="MobiDB-lite"/>
    </source>
</evidence>
<keyword evidence="3" id="KW-1185">Reference proteome</keyword>
<gene>
    <name evidence="2" type="ORF">U0070_022047</name>
</gene>